<organism evidence="2">
    <name type="scientific">marine metagenome</name>
    <dbReference type="NCBI Taxonomy" id="408172"/>
    <lineage>
        <taxon>unclassified sequences</taxon>
        <taxon>metagenomes</taxon>
        <taxon>ecological metagenomes</taxon>
    </lineage>
</organism>
<evidence type="ECO:0000313" key="2">
    <source>
        <dbReference type="EMBL" id="SVC26735.1"/>
    </source>
</evidence>
<dbReference type="EMBL" id="UINC01082193">
    <property type="protein sequence ID" value="SVC26735.1"/>
    <property type="molecule type" value="Genomic_DNA"/>
</dbReference>
<proteinExistence type="predicted"/>
<feature type="transmembrane region" description="Helical" evidence="1">
    <location>
        <begin position="56"/>
        <end position="79"/>
    </location>
</feature>
<gene>
    <name evidence="2" type="ORF">METZ01_LOCUS279589</name>
</gene>
<feature type="transmembrane region" description="Helical" evidence="1">
    <location>
        <begin position="125"/>
        <end position="144"/>
    </location>
</feature>
<evidence type="ECO:0000256" key="1">
    <source>
        <dbReference type="SAM" id="Phobius"/>
    </source>
</evidence>
<feature type="transmembrane region" description="Helical" evidence="1">
    <location>
        <begin position="85"/>
        <end position="105"/>
    </location>
</feature>
<keyword evidence="1" id="KW-0812">Transmembrane</keyword>
<keyword evidence="1" id="KW-1133">Transmembrane helix</keyword>
<name>A0A382KT34_9ZZZZ</name>
<sequence>MLYKVLDAIDAQANSSRMNQPASKLQESPRTFVPIHDRAIDNIRFIRETMERSASFTNVSGLGGLAMGLVAIGASIVAAGTGTDFAWLVTWLTAAALSFSVAIIAMAQKSRANGVTLFTGPARKFTWNILAPLVAGGVLTIALARAGAMNLLPGMWLLLYGTSIVTGGSYSVRPVPLMGLTFMLTGVCTFLSPSAWGDIYMAAGFGGLHILFGTVIWRKHGG</sequence>
<keyword evidence="1" id="KW-0472">Membrane</keyword>
<reference evidence="2" key="1">
    <citation type="submission" date="2018-05" db="EMBL/GenBank/DDBJ databases">
        <authorList>
            <person name="Lanie J.A."/>
            <person name="Ng W.-L."/>
            <person name="Kazmierczak K.M."/>
            <person name="Andrzejewski T.M."/>
            <person name="Davidsen T.M."/>
            <person name="Wayne K.J."/>
            <person name="Tettelin H."/>
            <person name="Glass J.I."/>
            <person name="Rusch D."/>
            <person name="Podicherti R."/>
            <person name="Tsui H.-C.T."/>
            <person name="Winkler M.E."/>
        </authorList>
    </citation>
    <scope>NUCLEOTIDE SEQUENCE</scope>
</reference>
<dbReference type="AlphaFoldDB" id="A0A382KT34"/>
<feature type="transmembrane region" description="Helical" evidence="1">
    <location>
        <begin position="199"/>
        <end position="217"/>
    </location>
</feature>
<accession>A0A382KT34</accession>
<protein>
    <submittedName>
        <fullName evidence="2">Uncharacterized protein</fullName>
    </submittedName>
</protein>